<sequence length="203" mass="23090">MNNEEIKIVQTLNEDQKIKVARIFFNSFPKKFEYLWLFTKNEEQAIECLRNCINYDSGLYAISNNSVYGLIGLETGGSRYVELKLKELKKVFGTLGGIWRYIGYKCYRLAHNHSSDSEVHIDPIAVAKEAQGKGIGSKLLDAAFNYAKNIGKRTIVLEVVDTNPRAKKLYERVGFTVIDQDNFGIITYKAGFKSVINMKKELA</sequence>
<dbReference type="PROSITE" id="PS51186">
    <property type="entry name" value="GNAT"/>
    <property type="match status" value="1"/>
</dbReference>
<feature type="domain" description="N-acetyltransferase" evidence="3">
    <location>
        <begin position="100"/>
        <end position="203"/>
    </location>
</feature>
<dbReference type="Proteomes" id="UP000006094">
    <property type="component" value="Chromosome"/>
</dbReference>
<dbReference type="PANTHER" id="PTHR43420">
    <property type="entry name" value="ACETYLTRANSFERASE"/>
    <property type="match status" value="1"/>
</dbReference>
<dbReference type="OrthoDB" id="1771422at2"/>
<dbReference type="RefSeq" id="WP_014968905.1">
    <property type="nucleotide sequence ID" value="NC_018664.1"/>
</dbReference>
<keyword evidence="1 4" id="KW-0808">Transferase</keyword>
<dbReference type="PATRIC" id="fig|1128398.3.peg.2866"/>
<keyword evidence="5" id="KW-1185">Reference proteome</keyword>
<protein>
    <submittedName>
        <fullName evidence="4">Acetyltransferase, GNAT family</fullName>
        <ecNumber evidence="4">2.3.1.-</ecNumber>
    </submittedName>
</protein>
<dbReference type="HOGENOM" id="CLU_105898_0_0_9"/>
<gene>
    <name evidence="4" type="ordered locus">Curi_c27780</name>
</gene>
<evidence type="ECO:0000256" key="2">
    <source>
        <dbReference type="ARBA" id="ARBA00023315"/>
    </source>
</evidence>
<accession>K0B5F9</accession>
<dbReference type="eggNOG" id="COG0456">
    <property type="taxonomic scope" value="Bacteria"/>
</dbReference>
<dbReference type="Gene3D" id="3.40.630.30">
    <property type="match status" value="1"/>
</dbReference>
<dbReference type="InterPro" id="IPR050680">
    <property type="entry name" value="YpeA/RimI_acetyltransf"/>
</dbReference>
<evidence type="ECO:0000259" key="3">
    <source>
        <dbReference type="PROSITE" id="PS51186"/>
    </source>
</evidence>
<dbReference type="SUPFAM" id="SSF55729">
    <property type="entry name" value="Acyl-CoA N-acyltransferases (Nat)"/>
    <property type="match status" value="1"/>
</dbReference>
<evidence type="ECO:0000313" key="5">
    <source>
        <dbReference type="Proteomes" id="UP000006094"/>
    </source>
</evidence>
<dbReference type="EC" id="2.3.1.-" evidence="4"/>
<dbReference type="AlphaFoldDB" id="K0B5F9"/>
<dbReference type="EMBL" id="CP003326">
    <property type="protein sequence ID" value="AFS79771.1"/>
    <property type="molecule type" value="Genomic_DNA"/>
</dbReference>
<dbReference type="STRING" id="1128398.Curi_c27780"/>
<dbReference type="Pfam" id="PF00583">
    <property type="entry name" value="Acetyltransf_1"/>
    <property type="match status" value="1"/>
</dbReference>
<dbReference type="KEGG" id="cad:Curi_c27780"/>
<organism evidence="4 5">
    <name type="scientific">Gottschalkia acidurici (strain ATCC 7906 / DSM 604 / BCRC 14475 / CIP 104303 / KCTC 5404 / NCIMB 10678 / 9a)</name>
    <name type="common">Clostridium acidurici</name>
    <dbReference type="NCBI Taxonomy" id="1128398"/>
    <lineage>
        <taxon>Bacteria</taxon>
        <taxon>Bacillati</taxon>
        <taxon>Bacillota</taxon>
        <taxon>Tissierellia</taxon>
        <taxon>Tissierellales</taxon>
        <taxon>Gottschalkiaceae</taxon>
        <taxon>Gottschalkia</taxon>
    </lineage>
</organism>
<proteinExistence type="predicted"/>
<dbReference type="GO" id="GO:0016747">
    <property type="term" value="F:acyltransferase activity, transferring groups other than amino-acyl groups"/>
    <property type="evidence" value="ECO:0007669"/>
    <property type="project" value="InterPro"/>
</dbReference>
<dbReference type="InterPro" id="IPR016181">
    <property type="entry name" value="Acyl_CoA_acyltransferase"/>
</dbReference>
<reference evidence="4 5" key="1">
    <citation type="journal article" date="2012" name="PLoS ONE">
        <title>The purine-utilizing bacterium Clostridium acidurici 9a: a genome-guided metabolic reconsideration.</title>
        <authorList>
            <person name="Hartwich K."/>
            <person name="Poehlein A."/>
            <person name="Daniel R."/>
        </authorList>
    </citation>
    <scope>NUCLEOTIDE SEQUENCE [LARGE SCALE GENOMIC DNA]</scope>
    <source>
        <strain evidence="5">ATCC 7906 / DSM 604 / BCRC 14475 / CIP 104303 / KCTC 5404 / NCIMB 10678 / 9a</strain>
    </source>
</reference>
<name>K0B5F9_GOTA9</name>
<evidence type="ECO:0000256" key="1">
    <source>
        <dbReference type="ARBA" id="ARBA00022679"/>
    </source>
</evidence>
<dbReference type="CDD" id="cd04301">
    <property type="entry name" value="NAT_SF"/>
    <property type="match status" value="1"/>
</dbReference>
<evidence type="ECO:0000313" key="4">
    <source>
        <dbReference type="EMBL" id="AFS79771.1"/>
    </source>
</evidence>
<keyword evidence="2 4" id="KW-0012">Acyltransferase</keyword>
<dbReference type="InterPro" id="IPR000182">
    <property type="entry name" value="GNAT_dom"/>
</dbReference>